<dbReference type="SUPFAM" id="SSF52540">
    <property type="entry name" value="P-loop containing nucleoside triphosphate hydrolases"/>
    <property type="match status" value="1"/>
</dbReference>
<dbReference type="Proteomes" id="UP000229421">
    <property type="component" value="Unassembled WGS sequence"/>
</dbReference>
<evidence type="ECO:0000256" key="2">
    <source>
        <dbReference type="ARBA" id="ARBA00022840"/>
    </source>
</evidence>
<feature type="domain" description="ATPase dynein-related AAA" evidence="3">
    <location>
        <begin position="187"/>
        <end position="285"/>
    </location>
</feature>
<accession>A0A2M8C4A2</accession>
<dbReference type="PANTHER" id="PTHR48103">
    <property type="entry name" value="MIDASIN-RELATED"/>
    <property type="match status" value="1"/>
</dbReference>
<dbReference type="GO" id="GO:0016887">
    <property type="term" value="F:ATP hydrolysis activity"/>
    <property type="evidence" value="ECO:0007669"/>
    <property type="project" value="InterPro"/>
</dbReference>
<gene>
    <name evidence="4" type="ORF">CO101_03465</name>
</gene>
<organism evidence="4 5">
    <name type="scientific">Candidatus Berkelbacteria bacterium CG_4_9_14_3_um_filter_39_23</name>
    <dbReference type="NCBI Taxonomy" id="1974508"/>
    <lineage>
        <taxon>Bacteria</taxon>
        <taxon>Candidatus Berkelbacteria</taxon>
    </lineage>
</organism>
<dbReference type="InterPro" id="IPR027417">
    <property type="entry name" value="P-loop_NTPase"/>
</dbReference>
<feature type="non-terminal residue" evidence="4">
    <location>
        <position position="517"/>
    </location>
</feature>
<dbReference type="GO" id="GO:0000027">
    <property type="term" value="P:ribosomal large subunit assembly"/>
    <property type="evidence" value="ECO:0007669"/>
    <property type="project" value="TreeGrafter"/>
</dbReference>
<evidence type="ECO:0000259" key="3">
    <source>
        <dbReference type="Pfam" id="PF07728"/>
    </source>
</evidence>
<dbReference type="InterPro" id="IPR011704">
    <property type="entry name" value="ATPase_dyneun-rel_AAA"/>
</dbReference>
<dbReference type="PANTHER" id="PTHR48103:SF2">
    <property type="entry name" value="MIDASIN"/>
    <property type="match status" value="1"/>
</dbReference>
<evidence type="ECO:0000313" key="5">
    <source>
        <dbReference type="Proteomes" id="UP000229421"/>
    </source>
</evidence>
<evidence type="ECO:0000256" key="1">
    <source>
        <dbReference type="ARBA" id="ARBA00022741"/>
    </source>
</evidence>
<keyword evidence="2" id="KW-0067">ATP-binding</keyword>
<name>A0A2M8C4A2_9BACT</name>
<dbReference type="Pfam" id="PF07728">
    <property type="entry name" value="AAA_5"/>
    <property type="match status" value="1"/>
</dbReference>
<comment type="caution">
    <text evidence="4">The sequence shown here is derived from an EMBL/GenBank/DDBJ whole genome shotgun (WGS) entry which is preliminary data.</text>
</comment>
<dbReference type="GO" id="GO:0005524">
    <property type="term" value="F:ATP binding"/>
    <property type="evidence" value="ECO:0007669"/>
    <property type="project" value="UniProtKB-KW"/>
</dbReference>
<proteinExistence type="predicted"/>
<evidence type="ECO:0000313" key="4">
    <source>
        <dbReference type="EMBL" id="PJB50927.1"/>
    </source>
</evidence>
<sequence length="517" mass="59354">MPKETSPINPAELEAPIEVAPKERKPIEVSDSEVDVAGIKIHRSREITERVPKAEKFQDFSEDEFSVGLLKKIARAVELDHPLLLQGEVAIGKSYTIEYLAHLCGREVYRMSLNGQTDTTDLIGKWVPRTETVRNKIADLLKNPDKCKNLDIQRMIQERIMIKPARGEEIAPEKDRQGKIGFSKEEMETIAMREGIEVPEGDWIWQDGDIPQQMKKGAWSVLDEVNTCESQILVRLNAVLEKNGELVLSENGSKVVPRHKDFRLFATVNPPGGRYKGRIPLSAEWISRWFFQNLGILPKEVAMQRLIQAEGVKIKDIDTNQLRMSNPERISPETRLTDIYSEEWVKDLFIKYVEFRYKLQDMLANNDLANNEYQKFDFDQRDDRRFRDFIRSFYENDNTNQIIQEAIAYLFIDKFSNELDRQKVRDLAQAINVAEPKGKKEVAPLTPFEKEDIGEDEKTAKAEIAKLKEKIKDLDLPEAHKKLLAESSSPELPPDLSSVFTAFQAKLDARAKEMAVP</sequence>
<keyword evidence="1" id="KW-0547">Nucleotide-binding</keyword>
<protein>
    <recommendedName>
        <fullName evidence="3">ATPase dynein-related AAA domain-containing protein</fullName>
    </recommendedName>
</protein>
<reference evidence="5" key="1">
    <citation type="submission" date="2017-09" db="EMBL/GenBank/DDBJ databases">
        <title>Depth-based differentiation of microbial function through sediment-hosted aquifers and enrichment of novel symbionts in the deep terrestrial subsurface.</title>
        <authorList>
            <person name="Probst A.J."/>
            <person name="Ladd B."/>
            <person name="Jarett J.K."/>
            <person name="Geller-Mcgrath D.E."/>
            <person name="Sieber C.M.K."/>
            <person name="Emerson J.B."/>
            <person name="Anantharaman K."/>
            <person name="Thomas B.C."/>
            <person name="Malmstrom R."/>
            <person name="Stieglmeier M."/>
            <person name="Klingl A."/>
            <person name="Woyke T."/>
            <person name="Ryan C.M."/>
            <person name="Banfield J.F."/>
        </authorList>
    </citation>
    <scope>NUCLEOTIDE SEQUENCE [LARGE SCALE GENOMIC DNA]</scope>
</reference>
<dbReference type="AlphaFoldDB" id="A0A2M8C4A2"/>
<dbReference type="EMBL" id="PFTZ01000101">
    <property type="protein sequence ID" value="PJB50927.1"/>
    <property type="molecule type" value="Genomic_DNA"/>
</dbReference>
<dbReference type="Gene3D" id="3.40.50.300">
    <property type="entry name" value="P-loop containing nucleotide triphosphate hydrolases"/>
    <property type="match status" value="1"/>
</dbReference>
<dbReference type="GO" id="GO:0030687">
    <property type="term" value="C:preribosome, large subunit precursor"/>
    <property type="evidence" value="ECO:0007669"/>
    <property type="project" value="TreeGrafter"/>
</dbReference>